<dbReference type="AlphaFoldDB" id="A0A835HTI9"/>
<evidence type="ECO:0000313" key="9">
    <source>
        <dbReference type="EMBL" id="KAF9604038.1"/>
    </source>
</evidence>
<name>A0A835HTI9_9MAGN</name>
<evidence type="ECO:0000256" key="4">
    <source>
        <dbReference type="ARBA" id="ARBA00022801"/>
    </source>
</evidence>
<feature type="domain" description="Pectinesterase inhibitor" evidence="8">
    <location>
        <begin position="1"/>
        <end position="106"/>
    </location>
</feature>
<dbReference type="SUPFAM" id="SSF51126">
    <property type="entry name" value="Pectin lyase-like"/>
    <property type="match status" value="1"/>
</dbReference>
<dbReference type="UniPathway" id="UPA00545">
    <property type="reaction ID" value="UER00823"/>
</dbReference>
<evidence type="ECO:0000256" key="7">
    <source>
        <dbReference type="RuleBase" id="RU000589"/>
    </source>
</evidence>
<dbReference type="Pfam" id="PF01095">
    <property type="entry name" value="Pectinesterase"/>
    <property type="match status" value="1"/>
</dbReference>
<gene>
    <name evidence="9" type="ORF">IFM89_001398</name>
</gene>
<proteinExistence type="inferred from homology"/>
<dbReference type="GO" id="GO:0004857">
    <property type="term" value="F:enzyme inhibitor activity"/>
    <property type="evidence" value="ECO:0007669"/>
    <property type="project" value="InterPro"/>
</dbReference>
<dbReference type="GO" id="GO:0030599">
    <property type="term" value="F:pectinesterase activity"/>
    <property type="evidence" value="ECO:0007669"/>
    <property type="project" value="UniProtKB-UniRule"/>
</dbReference>
<comment type="similarity">
    <text evidence="3">In the C-terminal section; belongs to the pectinesterase family.</text>
</comment>
<dbReference type="InterPro" id="IPR012334">
    <property type="entry name" value="Pectin_lyas_fold"/>
</dbReference>
<dbReference type="GO" id="GO:0042545">
    <property type="term" value="P:cell wall modification"/>
    <property type="evidence" value="ECO:0007669"/>
    <property type="project" value="UniProtKB-UniRule"/>
</dbReference>
<dbReference type="NCBIfam" id="TIGR01614">
    <property type="entry name" value="PME_inhib"/>
    <property type="match status" value="1"/>
</dbReference>
<evidence type="ECO:0000256" key="3">
    <source>
        <dbReference type="ARBA" id="ARBA00007786"/>
    </source>
</evidence>
<dbReference type="SMART" id="SM00856">
    <property type="entry name" value="PMEI"/>
    <property type="match status" value="1"/>
</dbReference>
<dbReference type="FunFam" id="2.160.20.10:FF:000001">
    <property type="entry name" value="Pectinesterase"/>
    <property type="match status" value="1"/>
</dbReference>
<comment type="similarity">
    <text evidence="2">In the N-terminal section; belongs to the PMEI family.</text>
</comment>
<dbReference type="InterPro" id="IPR035513">
    <property type="entry name" value="Invertase/methylesterase_inhib"/>
</dbReference>
<dbReference type="InterPro" id="IPR011050">
    <property type="entry name" value="Pectin_lyase_fold/virulence"/>
</dbReference>
<keyword evidence="10" id="KW-1185">Reference proteome</keyword>
<reference evidence="9 10" key="1">
    <citation type="submission" date="2020-10" db="EMBL/GenBank/DDBJ databases">
        <title>The Coptis chinensis genome and diversification of protoberbering-type alkaloids.</title>
        <authorList>
            <person name="Wang B."/>
            <person name="Shu S."/>
            <person name="Song C."/>
            <person name="Liu Y."/>
        </authorList>
    </citation>
    <scope>NUCLEOTIDE SEQUENCE [LARGE SCALE GENOMIC DNA]</scope>
    <source>
        <strain evidence="9">HL-2020</strain>
        <tissue evidence="9">Leaf</tissue>
    </source>
</reference>
<dbReference type="SUPFAM" id="SSF101148">
    <property type="entry name" value="Plant invertase/pectin methylesterase inhibitor"/>
    <property type="match status" value="1"/>
</dbReference>
<dbReference type="CDD" id="cd15798">
    <property type="entry name" value="PMEI-like_3"/>
    <property type="match status" value="1"/>
</dbReference>
<evidence type="ECO:0000256" key="2">
    <source>
        <dbReference type="ARBA" id="ARBA00006027"/>
    </source>
</evidence>
<organism evidence="9 10">
    <name type="scientific">Coptis chinensis</name>
    <dbReference type="NCBI Taxonomy" id="261450"/>
    <lineage>
        <taxon>Eukaryota</taxon>
        <taxon>Viridiplantae</taxon>
        <taxon>Streptophyta</taxon>
        <taxon>Embryophyta</taxon>
        <taxon>Tracheophyta</taxon>
        <taxon>Spermatophyta</taxon>
        <taxon>Magnoliopsida</taxon>
        <taxon>Ranunculales</taxon>
        <taxon>Ranunculaceae</taxon>
        <taxon>Coptidoideae</taxon>
        <taxon>Coptis</taxon>
    </lineage>
</organism>
<dbReference type="EMBL" id="JADFTS010000005">
    <property type="protein sequence ID" value="KAF9604038.1"/>
    <property type="molecule type" value="Genomic_DNA"/>
</dbReference>
<dbReference type="PROSITE" id="PS00503">
    <property type="entry name" value="PECTINESTERASE_2"/>
    <property type="match status" value="1"/>
</dbReference>
<comment type="catalytic activity">
    <reaction evidence="7">
        <text>[(1-&gt;4)-alpha-D-galacturonosyl methyl ester](n) + n H2O = [(1-&gt;4)-alpha-D-galacturonosyl](n) + n methanol + n H(+)</text>
        <dbReference type="Rhea" id="RHEA:22380"/>
        <dbReference type="Rhea" id="RHEA-COMP:14570"/>
        <dbReference type="Rhea" id="RHEA-COMP:14573"/>
        <dbReference type="ChEBI" id="CHEBI:15377"/>
        <dbReference type="ChEBI" id="CHEBI:15378"/>
        <dbReference type="ChEBI" id="CHEBI:17790"/>
        <dbReference type="ChEBI" id="CHEBI:140522"/>
        <dbReference type="ChEBI" id="CHEBI:140523"/>
        <dbReference type="EC" id="3.1.1.11"/>
    </reaction>
</comment>
<dbReference type="Proteomes" id="UP000631114">
    <property type="component" value="Unassembled WGS sequence"/>
</dbReference>
<dbReference type="InterPro" id="IPR033131">
    <property type="entry name" value="Pectinesterase_Asp_AS"/>
</dbReference>
<dbReference type="OrthoDB" id="2019149at2759"/>
<comment type="caution">
    <text evidence="9">The sequence shown here is derived from an EMBL/GenBank/DDBJ whole genome shotgun (WGS) entry which is preliminary data.</text>
</comment>
<keyword evidence="4 7" id="KW-0378">Hydrolase</keyword>
<sequence length="465" mass="51350">MVQSSASNCTGIQKKERRLNLRQKQALDDCLELLDHTVDQLDTALSDLSNQTSSSKHFHDLQTLFSAAMTNQYTCLDGFTYSGGNVSLITKGLCKISHSLSNSLVMLKKIPKVNNSKKEMFPEYGEMVGGYPGWISRKDRRLLQASTNATKFDLVVAKDGSGNFTTISAAVDAAPNSSTTRFVIYIKAGAYMENVEVVKKKTMLMFVGDGIGKTVVKASRNVVDGWTTFRSATVAVVGDGFIARDMTFENAAGPSKHQAVALRSGSDKSAFYRCSFVAYQDTLYVHSLRQFYKACDVYGTVDFIFGNAAVVLQNCNLYARKPDPNQKNIFTAQGREDPNENTGISIIGSKVAAAADLLPVKSSFKTYLGRPWKNYSRTVFINSQLDDLIDPAGWLEWDGNFALSTLYYGEYMNRGPGSNTTNRVKWPGYRVINSSTEASQFTVANFLIGNEWLPSYNIPFFLGLS</sequence>
<evidence type="ECO:0000259" key="8">
    <source>
        <dbReference type="SMART" id="SM00856"/>
    </source>
</evidence>
<evidence type="ECO:0000256" key="1">
    <source>
        <dbReference type="ARBA" id="ARBA00005184"/>
    </source>
</evidence>
<dbReference type="GO" id="GO:0045490">
    <property type="term" value="P:pectin catabolic process"/>
    <property type="evidence" value="ECO:0007669"/>
    <property type="project" value="UniProtKB-UniRule"/>
</dbReference>
<keyword evidence="5 7" id="KW-0063">Aspartyl esterase</keyword>
<dbReference type="Gene3D" id="1.20.140.40">
    <property type="entry name" value="Invertase/pectin methylesterase inhibitor family protein"/>
    <property type="match status" value="1"/>
</dbReference>
<dbReference type="Gene3D" id="2.160.20.10">
    <property type="entry name" value="Single-stranded right-handed beta-helix, Pectin lyase-like"/>
    <property type="match status" value="1"/>
</dbReference>
<dbReference type="InterPro" id="IPR000070">
    <property type="entry name" value="Pectinesterase_cat"/>
</dbReference>
<protein>
    <recommendedName>
        <fullName evidence="7">Pectinesterase</fullName>
        <ecNumber evidence="7">3.1.1.11</ecNumber>
    </recommendedName>
</protein>
<feature type="active site" evidence="6">
    <location>
        <position position="302"/>
    </location>
</feature>
<comment type="pathway">
    <text evidence="1 7">Glycan metabolism; pectin degradation; 2-dehydro-3-deoxy-D-gluconate from pectin: step 1/5.</text>
</comment>
<dbReference type="PANTHER" id="PTHR31707">
    <property type="entry name" value="PECTINESTERASE"/>
    <property type="match status" value="1"/>
</dbReference>
<dbReference type="Pfam" id="PF04043">
    <property type="entry name" value="PMEI"/>
    <property type="match status" value="1"/>
</dbReference>
<evidence type="ECO:0000256" key="5">
    <source>
        <dbReference type="ARBA" id="ARBA00023085"/>
    </source>
</evidence>
<evidence type="ECO:0000313" key="10">
    <source>
        <dbReference type="Proteomes" id="UP000631114"/>
    </source>
</evidence>
<dbReference type="EC" id="3.1.1.11" evidence="7"/>
<accession>A0A835HTI9</accession>
<evidence type="ECO:0000256" key="6">
    <source>
        <dbReference type="PROSITE-ProRule" id="PRU10040"/>
    </source>
</evidence>
<dbReference type="InterPro" id="IPR006501">
    <property type="entry name" value="Pectinesterase_inhib_dom"/>
</dbReference>